<keyword evidence="3" id="KW-1185">Reference proteome</keyword>
<dbReference type="Proteomes" id="UP000642094">
    <property type="component" value="Unassembled WGS sequence"/>
</dbReference>
<feature type="domain" description="DUF2281" evidence="1">
    <location>
        <begin position="21"/>
        <end position="92"/>
    </location>
</feature>
<evidence type="ECO:0000313" key="3">
    <source>
        <dbReference type="Proteomes" id="UP000642094"/>
    </source>
</evidence>
<protein>
    <submittedName>
        <fullName evidence="2">DUF2281 domain-containing protein</fullName>
    </submittedName>
</protein>
<dbReference type="RefSeq" id="WP_190404711.1">
    <property type="nucleotide sequence ID" value="NZ_JACJQB010000059.1"/>
</dbReference>
<proteinExistence type="predicted"/>
<evidence type="ECO:0000259" key="1">
    <source>
        <dbReference type="Pfam" id="PF10047"/>
    </source>
</evidence>
<reference evidence="2 3" key="1">
    <citation type="journal article" date="2020" name="ISME J.">
        <title>Comparative genomics reveals insights into cyanobacterial evolution and habitat adaptation.</title>
        <authorList>
            <person name="Chen M.Y."/>
            <person name="Teng W.K."/>
            <person name="Zhao L."/>
            <person name="Hu C.X."/>
            <person name="Zhou Y.K."/>
            <person name="Han B.P."/>
            <person name="Song L.R."/>
            <person name="Shu W.S."/>
        </authorList>
    </citation>
    <scope>NUCLEOTIDE SEQUENCE [LARGE SCALE GENOMIC DNA]</scope>
    <source>
        <strain evidence="2 3">FACHB-723</strain>
    </source>
</reference>
<dbReference type="InterPro" id="IPR018739">
    <property type="entry name" value="DUF2281"/>
</dbReference>
<gene>
    <name evidence="2" type="ORF">H6F41_17345</name>
</gene>
<comment type="caution">
    <text evidence="2">The sequence shown here is derived from an EMBL/GenBank/DDBJ whole genome shotgun (WGS) entry which is preliminary data.</text>
</comment>
<name>A0ABR8A1G6_9CYAN</name>
<sequence>MQQTITKDQESSTNTSLDDEVLKIFAKMPDSLKIEVLHYAEYLLNKGIEKSSGNAIASDDIPKKKYRQAGTMTGLIVMSDDFDEPLAEMQKYMD</sequence>
<organism evidence="2 3">
    <name type="scientific">Pseudanabaena mucicola FACHB-723</name>
    <dbReference type="NCBI Taxonomy" id="2692860"/>
    <lineage>
        <taxon>Bacteria</taxon>
        <taxon>Bacillati</taxon>
        <taxon>Cyanobacteriota</taxon>
        <taxon>Cyanophyceae</taxon>
        <taxon>Pseudanabaenales</taxon>
        <taxon>Pseudanabaenaceae</taxon>
        <taxon>Pseudanabaena</taxon>
    </lineage>
</organism>
<dbReference type="EMBL" id="JACJQB010000059">
    <property type="protein sequence ID" value="MBD2189899.1"/>
    <property type="molecule type" value="Genomic_DNA"/>
</dbReference>
<accession>A0ABR8A1G6</accession>
<evidence type="ECO:0000313" key="2">
    <source>
        <dbReference type="EMBL" id="MBD2189899.1"/>
    </source>
</evidence>
<dbReference type="Pfam" id="PF10047">
    <property type="entry name" value="DUF2281"/>
    <property type="match status" value="1"/>
</dbReference>